<keyword evidence="1" id="KW-0732">Signal</keyword>
<name>A0A2G9GDY7_9LAMI</name>
<organism evidence="2 3">
    <name type="scientific">Handroanthus impetiginosus</name>
    <dbReference type="NCBI Taxonomy" id="429701"/>
    <lineage>
        <taxon>Eukaryota</taxon>
        <taxon>Viridiplantae</taxon>
        <taxon>Streptophyta</taxon>
        <taxon>Embryophyta</taxon>
        <taxon>Tracheophyta</taxon>
        <taxon>Spermatophyta</taxon>
        <taxon>Magnoliopsida</taxon>
        <taxon>eudicotyledons</taxon>
        <taxon>Gunneridae</taxon>
        <taxon>Pentapetalae</taxon>
        <taxon>asterids</taxon>
        <taxon>lamiids</taxon>
        <taxon>Lamiales</taxon>
        <taxon>Bignoniaceae</taxon>
        <taxon>Crescentiina</taxon>
        <taxon>Tabebuia alliance</taxon>
        <taxon>Handroanthus</taxon>
    </lineage>
</organism>
<keyword evidence="3" id="KW-1185">Reference proteome</keyword>
<dbReference type="OrthoDB" id="1933690at2759"/>
<evidence type="ECO:0000313" key="2">
    <source>
        <dbReference type="EMBL" id="PIN03497.1"/>
    </source>
</evidence>
<proteinExistence type="predicted"/>
<evidence type="ECO:0000313" key="3">
    <source>
        <dbReference type="Proteomes" id="UP000231279"/>
    </source>
</evidence>
<dbReference type="Proteomes" id="UP000231279">
    <property type="component" value="Unassembled WGS sequence"/>
</dbReference>
<accession>A0A2G9GDY7</accession>
<dbReference type="STRING" id="429701.A0A2G9GDY7"/>
<reference evidence="3" key="1">
    <citation type="journal article" date="2018" name="Gigascience">
        <title>Genome assembly of the Pink Ipe (Handroanthus impetiginosus, Bignoniaceae), a highly valued, ecologically keystone Neotropical timber forest tree.</title>
        <authorList>
            <person name="Silva-Junior O.B."/>
            <person name="Grattapaglia D."/>
            <person name="Novaes E."/>
            <person name="Collevatti R.G."/>
        </authorList>
    </citation>
    <scope>NUCLEOTIDE SEQUENCE [LARGE SCALE GENOMIC DNA]</scope>
    <source>
        <strain evidence="3">cv. UFG-1</strain>
    </source>
</reference>
<gene>
    <name evidence="2" type="ORF">CDL12_23978</name>
</gene>
<protein>
    <recommendedName>
        <fullName evidence="4">Thionin-like protein</fullName>
    </recommendedName>
</protein>
<feature type="signal peptide" evidence="1">
    <location>
        <begin position="1"/>
        <end position="25"/>
    </location>
</feature>
<dbReference type="PANTHER" id="PTHR37183:SF1">
    <property type="entry name" value="PLANT THIONIN FAMILY PROTEIN"/>
    <property type="match status" value="1"/>
</dbReference>
<feature type="chain" id="PRO_5013936922" description="Thionin-like protein" evidence="1">
    <location>
        <begin position="26"/>
        <end position="68"/>
    </location>
</feature>
<evidence type="ECO:0008006" key="4">
    <source>
        <dbReference type="Google" id="ProtNLM"/>
    </source>
</evidence>
<dbReference type="EMBL" id="NKXS01005498">
    <property type="protein sequence ID" value="PIN03497.1"/>
    <property type="molecule type" value="Genomic_DNA"/>
</dbReference>
<dbReference type="AlphaFoldDB" id="A0A2G9GDY7"/>
<dbReference type="PANTHER" id="PTHR37183">
    <property type="entry name" value="PLANT THIONIN FAMILY PROTEIN"/>
    <property type="match status" value="1"/>
</dbReference>
<sequence length="68" mass="7516">MEKKMVVMMSMILLIISANMDGVKADAFDCYDACSTACVNPDTRLMARCDRKCQIKCGPDLEANGHLK</sequence>
<comment type="caution">
    <text evidence="2">The sequence shown here is derived from an EMBL/GenBank/DDBJ whole genome shotgun (WGS) entry which is preliminary data.</text>
</comment>
<evidence type="ECO:0000256" key="1">
    <source>
        <dbReference type="SAM" id="SignalP"/>
    </source>
</evidence>